<keyword evidence="3" id="KW-0862">Zinc</keyword>
<evidence type="ECO:0000256" key="4">
    <source>
        <dbReference type="SAM" id="MobiDB-lite"/>
    </source>
</evidence>
<gene>
    <name evidence="6" type="ORF">JTE90_026878</name>
</gene>
<evidence type="ECO:0000256" key="3">
    <source>
        <dbReference type="ARBA" id="ARBA00022833"/>
    </source>
</evidence>
<evidence type="ECO:0000259" key="5">
    <source>
        <dbReference type="Pfam" id="PF05253"/>
    </source>
</evidence>
<dbReference type="AlphaFoldDB" id="A0AAV6TS82"/>
<feature type="region of interest" description="Disordered" evidence="4">
    <location>
        <begin position="26"/>
        <end position="46"/>
    </location>
</feature>
<keyword evidence="7" id="KW-1185">Reference proteome</keyword>
<keyword evidence="1" id="KW-0479">Metal-binding</keyword>
<dbReference type="Pfam" id="PF05253">
    <property type="entry name" value="zf-U11-48K"/>
    <property type="match status" value="1"/>
</dbReference>
<evidence type="ECO:0000313" key="6">
    <source>
        <dbReference type="EMBL" id="KAG8174554.1"/>
    </source>
</evidence>
<comment type="caution">
    <text evidence="6">The sequence shown here is derived from an EMBL/GenBank/DDBJ whole genome shotgun (WGS) entry which is preliminary data.</text>
</comment>
<evidence type="ECO:0000256" key="2">
    <source>
        <dbReference type="ARBA" id="ARBA00022771"/>
    </source>
</evidence>
<dbReference type="Proteomes" id="UP000827092">
    <property type="component" value="Unassembled WGS sequence"/>
</dbReference>
<dbReference type="GO" id="GO:0008270">
    <property type="term" value="F:zinc ion binding"/>
    <property type="evidence" value="ECO:0007669"/>
    <property type="project" value="UniProtKB-KW"/>
</dbReference>
<dbReference type="EMBL" id="JAFNEN010001189">
    <property type="protein sequence ID" value="KAG8174554.1"/>
    <property type="molecule type" value="Genomic_DNA"/>
</dbReference>
<sequence length="92" mass="10816">MMGDKLVACRFNMCHKVRESRMSIHITKAHRRERDEEREREKETKKEINQALLASGAHATTTTRDQLIEKPKMLHLGHYRSVEYISRRGVPS</sequence>
<proteinExistence type="predicted"/>
<keyword evidence="2" id="KW-0863">Zinc-finger</keyword>
<accession>A0AAV6TS82</accession>
<feature type="domain" description="CHHC U11-48K-type" evidence="5">
    <location>
        <begin position="6"/>
        <end position="28"/>
    </location>
</feature>
<evidence type="ECO:0000256" key="1">
    <source>
        <dbReference type="ARBA" id="ARBA00022723"/>
    </source>
</evidence>
<reference evidence="6 7" key="1">
    <citation type="journal article" date="2022" name="Nat. Ecol. Evol.">
        <title>A masculinizing supergene underlies an exaggerated male reproductive morph in a spider.</title>
        <authorList>
            <person name="Hendrickx F."/>
            <person name="De Corte Z."/>
            <person name="Sonet G."/>
            <person name="Van Belleghem S.M."/>
            <person name="Kostlbacher S."/>
            <person name="Vangestel C."/>
        </authorList>
    </citation>
    <scope>NUCLEOTIDE SEQUENCE [LARGE SCALE GENOMIC DNA]</scope>
    <source>
        <strain evidence="6">W744_W776</strain>
    </source>
</reference>
<protein>
    <recommendedName>
        <fullName evidence="5">CHHC U11-48K-type domain-containing protein</fullName>
    </recommendedName>
</protein>
<feature type="compositionally biased region" description="Basic and acidic residues" evidence="4">
    <location>
        <begin position="32"/>
        <end position="46"/>
    </location>
</feature>
<dbReference type="InterPro" id="IPR022776">
    <property type="entry name" value="TRM13/UPF0224_CHHC_Znf_dom"/>
</dbReference>
<name>A0AAV6TS82_9ARAC</name>
<organism evidence="6 7">
    <name type="scientific">Oedothorax gibbosus</name>
    <dbReference type="NCBI Taxonomy" id="931172"/>
    <lineage>
        <taxon>Eukaryota</taxon>
        <taxon>Metazoa</taxon>
        <taxon>Ecdysozoa</taxon>
        <taxon>Arthropoda</taxon>
        <taxon>Chelicerata</taxon>
        <taxon>Arachnida</taxon>
        <taxon>Araneae</taxon>
        <taxon>Araneomorphae</taxon>
        <taxon>Entelegynae</taxon>
        <taxon>Araneoidea</taxon>
        <taxon>Linyphiidae</taxon>
        <taxon>Erigoninae</taxon>
        <taxon>Oedothorax</taxon>
    </lineage>
</organism>
<evidence type="ECO:0000313" key="7">
    <source>
        <dbReference type="Proteomes" id="UP000827092"/>
    </source>
</evidence>